<comment type="caution">
    <text evidence="2">The sequence shown here is derived from an EMBL/GenBank/DDBJ whole genome shotgun (WGS) entry which is preliminary data.</text>
</comment>
<gene>
    <name evidence="2" type="ORF">CLV34_2974</name>
</gene>
<dbReference type="OrthoDB" id="1432662at2"/>
<dbReference type="Pfam" id="PF16242">
    <property type="entry name" value="Pyrid_ox_like"/>
    <property type="match status" value="1"/>
</dbReference>
<proteinExistence type="predicted"/>
<evidence type="ECO:0000313" key="2">
    <source>
        <dbReference type="EMBL" id="PJI85461.1"/>
    </source>
</evidence>
<feature type="domain" description="General stress protein FMN-binding split barrel" evidence="1">
    <location>
        <begin position="26"/>
        <end position="165"/>
    </location>
</feature>
<sequence>MTQQPAHTPGSGAAAPVADDEQRGIVRDIVKDARFAMLATLDATGAIVSRPMTVQEVEFDGDLWFFADASSAQVSQIRSGTPVNVAFTTSSSWLSVAGPARVVEDRDKARELWNTVVEAWFPDGPDSPAVVLLKVEAATAEYWASPGGRISTLLSLVRAKVTGERDEGGTNETVAL</sequence>
<dbReference type="PANTHER" id="PTHR34818">
    <property type="entry name" value="PROTEIN BLI-3"/>
    <property type="match status" value="1"/>
</dbReference>
<accession>A0A2M8W3F6</accession>
<evidence type="ECO:0000259" key="1">
    <source>
        <dbReference type="Pfam" id="PF16242"/>
    </source>
</evidence>
<reference evidence="2 3" key="1">
    <citation type="submission" date="2017-11" db="EMBL/GenBank/DDBJ databases">
        <title>Genomic Encyclopedia of Archaeal and Bacterial Type Strains, Phase II (KMG-II): From Individual Species to Whole Genera.</title>
        <authorList>
            <person name="Goeker M."/>
        </authorList>
    </citation>
    <scope>NUCLEOTIDE SEQUENCE [LARGE SCALE GENOMIC DNA]</scope>
    <source>
        <strain evidence="2 3">DSM 22413</strain>
    </source>
</reference>
<dbReference type="InterPro" id="IPR012349">
    <property type="entry name" value="Split_barrel_FMN-bd"/>
</dbReference>
<dbReference type="AlphaFoldDB" id="A0A2M8W3F6"/>
<dbReference type="PANTHER" id="PTHR34818:SF1">
    <property type="entry name" value="PROTEIN BLI-3"/>
    <property type="match status" value="1"/>
</dbReference>
<dbReference type="RefSeq" id="WP_100351084.1">
    <property type="nucleotide sequence ID" value="NZ_PGTZ01000012.1"/>
</dbReference>
<dbReference type="InterPro" id="IPR038725">
    <property type="entry name" value="YdaG_split_barrel_FMN-bd"/>
</dbReference>
<dbReference type="Proteomes" id="UP000231586">
    <property type="component" value="Unassembled WGS sequence"/>
</dbReference>
<dbReference type="EMBL" id="PGTZ01000012">
    <property type="protein sequence ID" value="PJI85461.1"/>
    <property type="molecule type" value="Genomic_DNA"/>
</dbReference>
<keyword evidence="3" id="KW-1185">Reference proteome</keyword>
<dbReference type="Gene3D" id="2.30.110.10">
    <property type="entry name" value="Electron Transport, Fmn-binding Protein, Chain A"/>
    <property type="match status" value="1"/>
</dbReference>
<dbReference type="InterPro" id="IPR052917">
    <property type="entry name" value="Stress-Dev_Protein"/>
</dbReference>
<name>A0A2M8W3F6_9MICO</name>
<evidence type="ECO:0000313" key="3">
    <source>
        <dbReference type="Proteomes" id="UP000231586"/>
    </source>
</evidence>
<dbReference type="SUPFAM" id="SSF50475">
    <property type="entry name" value="FMN-binding split barrel"/>
    <property type="match status" value="1"/>
</dbReference>
<protein>
    <submittedName>
        <fullName evidence="2">General stress protein 26</fullName>
    </submittedName>
</protein>
<organism evidence="2 3">
    <name type="scientific">Luteimicrobium subarcticum</name>
    <dbReference type="NCBI Taxonomy" id="620910"/>
    <lineage>
        <taxon>Bacteria</taxon>
        <taxon>Bacillati</taxon>
        <taxon>Actinomycetota</taxon>
        <taxon>Actinomycetes</taxon>
        <taxon>Micrococcales</taxon>
        <taxon>Luteimicrobium</taxon>
    </lineage>
</organism>